<dbReference type="EMBL" id="ML995529">
    <property type="protein sequence ID" value="KAF2136203.1"/>
    <property type="molecule type" value="Genomic_DNA"/>
</dbReference>
<dbReference type="PANTHER" id="PTHR43591">
    <property type="entry name" value="METHYLTRANSFERASE"/>
    <property type="match status" value="1"/>
</dbReference>
<name>A0A6A6AYE3_9PEZI</name>
<dbReference type="OrthoDB" id="2013972at2759"/>
<gene>
    <name evidence="2" type="ORF">K452DRAFT_292578</name>
</gene>
<feature type="compositionally biased region" description="Basic and acidic residues" evidence="1">
    <location>
        <begin position="1"/>
        <end position="11"/>
    </location>
</feature>
<dbReference type="InterPro" id="IPR029063">
    <property type="entry name" value="SAM-dependent_MTases_sf"/>
</dbReference>
<evidence type="ECO:0000313" key="3">
    <source>
        <dbReference type="Proteomes" id="UP000799438"/>
    </source>
</evidence>
<keyword evidence="3" id="KW-1185">Reference proteome</keyword>
<organism evidence="2 3">
    <name type="scientific">Aplosporella prunicola CBS 121167</name>
    <dbReference type="NCBI Taxonomy" id="1176127"/>
    <lineage>
        <taxon>Eukaryota</taxon>
        <taxon>Fungi</taxon>
        <taxon>Dikarya</taxon>
        <taxon>Ascomycota</taxon>
        <taxon>Pezizomycotina</taxon>
        <taxon>Dothideomycetes</taxon>
        <taxon>Dothideomycetes incertae sedis</taxon>
        <taxon>Botryosphaeriales</taxon>
        <taxon>Aplosporellaceae</taxon>
        <taxon>Aplosporella</taxon>
    </lineage>
</organism>
<dbReference type="SUPFAM" id="SSF53335">
    <property type="entry name" value="S-adenosyl-L-methionine-dependent methyltransferases"/>
    <property type="match status" value="1"/>
</dbReference>
<sequence>MMASETSRESESDYEDSSLGSDAESSLHSLESWVEKDREENGRRYHSFKDGAYLMPNDEHELDRLDLHHHVTLLMMDDKLHFAPLESPHRVLDVGTGTGIWAIDFADLFPAASVIGTDLSPVQPKWVPPNLEFQIDDAEDEWTFHDKFDYIHIRSMAGSFGDWNKLLAQAFANLNPGGYVEIQEHEAWYNCYDDSLEKAPNIMNWMTKLREASEKIGKPFLMLNTLAKTLENVGFVDVNQTIMEVPTGPWKEDKKFKLAGMYQREQMIEAASAYGTAHFTRVLGWSLQEYQVLSSRVRKEMRNEDLRLWSKLYVVHARKPA</sequence>
<evidence type="ECO:0008006" key="4">
    <source>
        <dbReference type="Google" id="ProtNLM"/>
    </source>
</evidence>
<evidence type="ECO:0000256" key="1">
    <source>
        <dbReference type="SAM" id="MobiDB-lite"/>
    </source>
</evidence>
<evidence type="ECO:0000313" key="2">
    <source>
        <dbReference type="EMBL" id="KAF2136203.1"/>
    </source>
</evidence>
<dbReference type="Gene3D" id="3.40.50.150">
    <property type="entry name" value="Vaccinia Virus protein VP39"/>
    <property type="match status" value="1"/>
</dbReference>
<protein>
    <recommendedName>
        <fullName evidence="4">Methyltransferase domain-containing protein</fullName>
    </recommendedName>
</protein>
<dbReference type="PANTHER" id="PTHR43591:SF10">
    <property type="entry name" value="ABC TRANSMEMBRANE TYPE-1 DOMAIN-CONTAINING PROTEIN-RELATED"/>
    <property type="match status" value="1"/>
</dbReference>
<dbReference type="Pfam" id="PF13489">
    <property type="entry name" value="Methyltransf_23"/>
    <property type="match status" value="1"/>
</dbReference>
<proteinExistence type="predicted"/>
<dbReference type="CDD" id="cd02440">
    <property type="entry name" value="AdoMet_MTases"/>
    <property type="match status" value="1"/>
</dbReference>
<reference evidence="2" key="1">
    <citation type="journal article" date="2020" name="Stud. Mycol.">
        <title>101 Dothideomycetes genomes: a test case for predicting lifestyles and emergence of pathogens.</title>
        <authorList>
            <person name="Haridas S."/>
            <person name="Albert R."/>
            <person name="Binder M."/>
            <person name="Bloem J."/>
            <person name="Labutti K."/>
            <person name="Salamov A."/>
            <person name="Andreopoulos B."/>
            <person name="Baker S."/>
            <person name="Barry K."/>
            <person name="Bills G."/>
            <person name="Bluhm B."/>
            <person name="Cannon C."/>
            <person name="Castanera R."/>
            <person name="Culley D."/>
            <person name="Daum C."/>
            <person name="Ezra D."/>
            <person name="Gonzalez J."/>
            <person name="Henrissat B."/>
            <person name="Kuo A."/>
            <person name="Liang C."/>
            <person name="Lipzen A."/>
            <person name="Lutzoni F."/>
            <person name="Magnuson J."/>
            <person name="Mondo S."/>
            <person name="Nolan M."/>
            <person name="Ohm R."/>
            <person name="Pangilinan J."/>
            <person name="Park H.-J."/>
            <person name="Ramirez L."/>
            <person name="Alfaro M."/>
            <person name="Sun H."/>
            <person name="Tritt A."/>
            <person name="Yoshinaga Y."/>
            <person name="Zwiers L.-H."/>
            <person name="Turgeon B."/>
            <person name="Goodwin S."/>
            <person name="Spatafora J."/>
            <person name="Crous P."/>
            <person name="Grigoriev I."/>
        </authorList>
    </citation>
    <scope>NUCLEOTIDE SEQUENCE</scope>
    <source>
        <strain evidence="2">CBS 121167</strain>
    </source>
</reference>
<dbReference type="RefSeq" id="XP_033391921.1">
    <property type="nucleotide sequence ID" value="XM_033541399.1"/>
</dbReference>
<feature type="region of interest" description="Disordered" evidence="1">
    <location>
        <begin position="1"/>
        <end position="34"/>
    </location>
</feature>
<dbReference type="Proteomes" id="UP000799438">
    <property type="component" value="Unassembled WGS sequence"/>
</dbReference>
<dbReference type="GO" id="GO:0008168">
    <property type="term" value="F:methyltransferase activity"/>
    <property type="evidence" value="ECO:0007669"/>
    <property type="project" value="TreeGrafter"/>
</dbReference>
<dbReference type="GeneID" id="54298895"/>
<accession>A0A6A6AYE3</accession>
<dbReference type="AlphaFoldDB" id="A0A6A6AYE3"/>